<organism evidence="2 3">
    <name type="scientific">Roseibacillus persicicus</name>
    <dbReference type="NCBI Taxonomy" id="454148"/>
    <lineage>
        <taxon>Bacteria</taxon>
        <taxon>Pseudomonadati</taxon>
        <taxon>Verrucomicrobiota</taxon>
        <taxon>Verrucomicrobiia</taxon>
        <taxon>Verrucomicrobiales</taxon>
        <taxon>Verrucomicrobiaceae</taxon>
        <taxon>Roseibacillus</taxon>
    </lineage>
</organism>
<evidence type="ECO:0000313" key="2">
    <source>
        <dbReference type="EMBL" id="GHC43918.1"/>
    </source>
</evidence>
<sequence length="316" mass="34050">MKTTTLLSLALAGVAGAGSLDFVEAPALTPLTGDADAFSGLIRPMTNPTLFDLAVPRTQLHFIAMHHQFPNQLNLAGGGQIDFGGDLQLYALQFEYALTERLSIVAMKDGYVDFNPDNTAVFSEEEGSANIGGGLKYAFIYDPANAFAASVSAMFEFPWGSDEVFQGDGDGNINLTLQTVKAWDALQFAAGTGIQIPLDDDFSTQGFLSAHLSYEVHPWFIPLVELNWFYVFDEGAGNAAFSSQAGGVVPVVAPSEGADLLNWGAGSSEDYVTLGVGFRSKLNDNFSLGFCYEFALSDEEDNITKDRFTLDAVYKF</sequence>
<evidence type="ECO:0000256" key="1">
    <source>
        <dbReference type="SAM" id="SignalP"/>
    </source>
</evidence>
<evidence type="ECO:0000313" key="3">
    <source>
        <dbReference type="Proteomes" id="UP000644507"/>
    </source>
</evidence>
<comment type="caution">
    <text evidence="2">The sequence shown here is derived from an EMBL/GenBank/DDBJ whole genome shotgun (WGS) entry which is preliminary data.</text>
</comment>
<dbReference type="Gene3D" id="2.40.128.130">
    <property type="entry name" value="Autotransporter beta-domain"/>
    <property type="match status" value="1"/>
</dbReference>
<gene>
    <name evidence="2" type="ORF">GCM10007100_06390</name>
</gene>
<dbReference type="AlphaFoldDB" id="A0A918TGC3"/>
<dbReference type="InterPro" id="IPR036709">
    <property type="entry name" value="Autotransporte_beta_dom_sf"/>
</dbReference>
<keyword evidence="1" id="KW-0732">Signal</keyword>
<proteinExistence type="predicted"/>
<name>A0A918TGC3_9BACT</name>
<feature type="chain" id="PRO_5037456056" evidence="1">
    <location>
        <begin position="18"/>
        <end position="316"/>
    </location>
</feature>
<reference evidence="2" key="1">
    <citation type="journal article" date="2014" name="Int. J. Syst. Evol. Microbiol.">
        <title>Complete genome sequence of Corynebacterium casei LMG S-19264T (=DSM 44701T), isolated from a smear-ripened cheese.</title>
        <authorList>
            <consortium name="US DOE Joint Genome Institute (JGI-PGF)"/>
            <person name="Walter F."/>
            <person name="Albersmeier A."/>
            <person name="Kalinowski J."/>
            <person name="Ruckert C."/>
        </authorList>
    </citation>
    <scope>NUCLEOTIDE SEQUENCE</scope>
    <source>
        <strain evidence="2">KCTC 12988</strain>
    </source>
</reference>
<keyword evidence="3" id="KW-1185">Reference proteome</keyword>
<dbReference type="EMBL" id="BMXI01000002">
    <property type="protein sequence ID" value="GHC43918.1"/>
    <property type="molecule type" value="Genomic_DNA"/>
</dbReference>
<protein>
    <submittedName>
        <fullName evidence="2">Uncharacterized protein</fullName>
    </submittedName>
</protein>
<dbReference type="RefSeq" id="WP_189567294.1">
    <property type="nucleotide sequence ID" value="NZ_BMXI01000002.1"/>
</dbReference>
<reference evidence="2" key="2">
    <citation type="submission" date="2020-09" db="EMBL/GenBank/DDBJ databases">
        <authorList>
            <person name="Sun Q."/>
            <person name="Kim S."/>
        </authorList>
    </citation>
    <scope>NUCLEOTIDE SEQUENCE</scope>
    <source>
        <strain evidence="2">KCTC 12988</strain>
    </source>
</reference>
<accession>A0A918TGC3</accession>
<dbReference type="Proteomes" id="UP000644507">
    <property type="component" value="Unassembled WGS sequence"/>
</dbReference>
<feature type="signal peptide" evidence="1">
    <location>
        <begin position="1"/>
        <end position="17"/>
    </location>
</feature>